<name>A0ABR4QTI4_9CEST</name>
<evidence type="ECO:0000313" key="2">
    <source>
        <dbReference type="EMBL" id="KAL5113016.1"/>
    </source>
</evidence>
<evidence type="ECO:0000313" key="3">
    <source>
        <dbReference type="Proteomes" id="UP001651158"/>
    </source>
</evidence>
<feature type="domain" description="SCP" evidence="1">
    <location>
        <begin position="99"/>
        <end position="235"/>
    </location>
</feature>
<accession>A0ABR4QTI4</accession>
<dbReference type="CDD" id="cd05380">
    <property type="entry name" value="CAP_euk"/>
    <property type="match status" value="1"/>
</dbReference>
<gene>
    <name evidence="2" type="ORF">TcWFU_009903</name>
</gene>
<organism evidence="2 3">
    <name type="scientific">Taenia crassiceps</name>
    <dbReference type="NCBI Taxonomy" id="6207"/>
    <lineage>
        <taxon>Eukaryota</taxon>
        <taxon>Metazoa</taxon>
        <taxon>Spiralia</taxon>
        <taxon>Lophotrochozoa</taxon>
        <taxon>Platyhelminthes</taxon>
        <taxon>Cestoda</taxon>
        <taxon>Eucestoda</taxon>
        <taxon>Cyclophyllidea</taxon>
        <taxon>Taeniidae</taxon>
        <taxon>Taenia</taxon>
    </lineage>
</organism>
<dbReference type="PRINTS" id="PR00838">
    <property type="entry name" value="V5ALLERGEN"/>
</dbReference>
<protein>
    <recommendedName>
        <fullName evidence="1">SCP domain-containing protein</fullName>
    </recommendedName>
</protein>
<dbReference type="PANTHER" id="PTHR10334">
    <property type="entry name" value="CYSTEINE-RICH SECRETORY PROTEIN-RELATED"/>
    <property type="match status" value="1"/>
</dbReference>
<dbReference type="Gene3D" id="3.40.33.10">
    <property type="entry name" value="CAP"/>
    <property type="match status" value="1"/>
</dbReference>
<dbReference type="InterPro" id="IPR001283">
    <property type="entry name" value="CRISP-related"/>
</dbReference>
<dbReference type="EMBL" id="JAKROA010000001">
    <property type="protein sequence ID" value="KAL5113016.1"/>
    <property type="molecule type" value="Genomic_DNA"/>
</dbReference>
<dbReference type="InterPro" id="IPR002413">
    <property type="entry name" value="V5_allergen-like"/>
</dbReference>
<dbReference type="InterPro" id="IPR035940">
    <property type="entry name" value="CAP_sf"/>
</dbReference>
<keyword evidence="3" id="KW-1185">Reference proteome</keyword>
<dbReference type="PRINTS" id="PR00837">
    <property type="entry name" value="V5TPXLIKE"/>
</dbReference>
<dbReference type="Proteomes" id="UP001651158">
    <property type="component" value="Unassembled WGS sequence"/>
</dbReference>
<comment type="caution">
    <text evidence="2">The sequence shown here is derived from an EMBL/GenBank/DDBJ whole genome shotgun (WGS) entry which is preliminary data.</text>
</comment>
<proteinExistence type="predicted"/>
<dbReference type="Pfam" id="PF00188">
    <property type="entry name" value="CAP"/>
    <property type="match status" value="1"/>
</dbReference>
<evidence type="ECO:0000259" key="1">
    <source>
        <dbReference type="SMART" id="SM00198"/>
    </source>
</evidence>
<dbReference type="SUPFAM" id="SSF55797">
    <property type="entry name" value="PR-1-like"/>
    <property type="match status" value="1"/>
</dbReference>
<reference evidence="2 3" key="1">
    <citation type="journal article" date="2022" name="Front. Cell. Infect. Microbiol.">
        <title>The Genomes of Two Strains of Taenia crassiceps the Animal Model for the Study of Human Cysticercosis.</title>
        <authorList>
            <person name="Bobes R.J."/>
            <person name="Estrada K."/>
            <person name="Rios-Valencia D.G."/>
            <person name="Calderon-Gallegos A."/>
            <person name="de la Torre P."/>
            <person name="Carrero J.C."/>
            <person name="Sanchez-Flores A."/>
            <person name="Laclette J.P."/>
        </authorList>
    </citation>
    <scope>NUCLEOTIDE SEQUENCE [LARGE SCALE GENOMIC DNA]</scope>
    <source>
        <strain evidence="2">WFUcys</strain>
    </source>
</reference>
<dbReference type="SMART" id="SM00198">
    <property type="entry name" value="SCP"/>
    <property type="match status" value="1"/>
</dbReference>
<dbReference type="PROSITE" id="PS01009">
    <property type="entry name" value="CRISP_1"/>
    <property type="match status" value="1"/>
</dbReference>
<dbReference type="InterPro" id="IPR018244">
    <property type="entry name" value="Allrgn_V5/Tpx1_CS"/>
</dbReference>
<dbReference type="InterPro" id="IPR014044">
    <property type="entry name" value="CAP_dom"/>
</dbReference>
<sequence>MHQWLSERNCSGVQSYVRVLRTNRKSPVRSRRKEDEEEMHFSNFFLLILLSAFQAYGWWSQECCKCTDLDNDDGSAFINFTGGIDETDSQEADPASLSKEKRELLDLQNDYRRRVARGQVPGQPSSSKIRDLKWSAELEASAQRHADTCQFAHDSNVARKTANWDWVGQNIAYSSSVAQNVEMWFNEYKDYNYRSNYCSGVCGHYTQLVWANTTHVGCGSTWCATMVRVEISMVFDHIRVTRSFEDFTWNH</sequence>